<accession>A0A0H3K2U9</accession>
<dbReference type="GO" id="GO:0032542">
    <property type="term" value="F:sulfiredoxin activity"/>
    <property type="evidence" value="ECO:0007669"/>
    <property type="project" value="UniProtKB-EC"/>
</dbReference>
<dbReference type="AlphaFoldDB" id="A0A0H3K2U9"/>
<evidence type="ECO:0000256" key="2">
    <source>
        <dbReference type="ARBA" id="ARBA00013055"/>
    </source>
</evidence>
<evidence type="ECO:0000313" key="10">
    <source>
        <dbReference type="EMBL" id="BAD79586.1"/>
    </source>
</evidence>
<comment type="catalytic activity">
    <reaction evidence="8">
        <text>S-hydroxy-S-oxy-L-cysteinyl-[peroxiredoxin] + [protein]-dithiol + ATP = S-hydroxy-L-cysteinyl-[peroxiredoxin] + [protein]-disulfide + ADP + phosphate</text>
        <dbReference type="Rhea" id="RHEA:17545"/>
        <dbReference type="Rhea" id="RHEA-COMP:10593"/>
        <dbReference type="Rhea" id="RHEA-COMP:10594"/>
        <dbReference type="Rhea" id="RHEA-COMP:13681"/>
        <dbReference type="Rhea" id="RHEA-COMP:17976"/>
        <dbReference type="ChEBI" id="CHEBI:29950"/>
        <dbReference type="ChEBI" id="CHEBI:30616"/>
        <dbReference type="ChEBI" id="CHEBI:43474"/>
        <dbReference type="ChEBI" id="CHEBI:50058"/>
        <dbReference type="ChEBI" id="CHEBI:61973"/>
        <dbReference type="ChEBI" id="CHEBI:61974"/>
        <dbReference type="ChEBI" id="CHEBI:456216"/>
        <dbReference type="EC" id="1.8.98.2"/>
    </reaction>
</comment>
<protein>
    <recommendedName>
        <fullName evidence="2">sulfiredoxin</fullName>
        <ecNumber evidence="2">1.8.98.2</ecNumber>
    </recommendedName>
</protein>
<dbReference type="PANTHER" id="PTHR21348:SF2">
    <property type="entry name" value="SULFIREDOXIN-1"/>
    <property type="match status" value="1"/>
</dbReference>
<dbReference type="SMART" id="SM00470">
    <property type="entry name" value="ParB"/>
    <property type="match status" value="1"/>
</dbReference>
<name>A0A0H3K2U9_SYNP6</name>
<keyword evidence="6" id="KW-0560">Oxidoreductase</keyword>
<organism evidence="10 11">
    <name type="scientific">Synechococcus sp. (strain ATCC 27144 / PCC 6301 / SAUG 1402/1)</name>
    <name type="common">Anacystis nidulans</name>
    <dbReference type="NCBI Taxonomy" id="269084"/>
    <lineage>
        <taxon>Bacteria</taxon>
        <taxon>Bacillati</taxon>
        <taxon>Cyanobacteriota</taxon>
        <taxon>Cyanophyceae</taxon>
        <taxon>Synechococcales</taxon>
        <taxon>Synechococcaceae</taxon>
        <taxon>Synechococcus</taxon>
    </lineage>
</organism>
<keyword evidence="5" id="KW-0049">Antioxidant</keyword>
<sequence>MRVAELPVHQIRRPLPRNTDPQKVQDLMVSIAAEGLREPIEVLEVEGEYYGFSGCHRYEAHQRLGLETIRCRIRRAPRSVLALHLA</sequence>
<dbReference type="InterPro" id="IPR003115">
    <property type="entry name" value="ParB_N"/>
</dbReference>
<dbReference type="EMBL" id="AP008231">
    <property type="protein sequence ID" value="BAD79586.1"/>
    <property type="molecule type" value="Genomic_DNA"/>
</dbReference>
<keyword evidence="7" id="KW-1015">Disulfide bond</keyword>
<evidence type="ECO:0000256" key="4">
    <source>
        <dbReference type="ARBA" id="ARBA00022840"/>
    </source>
</evidence>
<evidence type="ECO:0000313" key="11">
    <source>
        <dbReference type="Proteomes" id="UP000001175"/>
    </source>
</evidence>
<evidence type="ECO:0000256" key="8">
    <source>
        <dbReference type="ARBA" id="ARBA00047514"/>
    </source>
</evidence>
<dbReference type="InterPro" id="IPR036086">
    <property type="entry name" value="ParB/Sulfiredoxin_sf"/>
</dbReference>
<evidence type="ECO:0000256" key="7">
    <source>
        <dbReference type="ARBA" id="ARBA00023157"/>
    </source>
</evidence>
<evidence type="ECO:0000256" key="1">
    <source>
        <dbReference type="ARBA" id="ARBA00009609"/>
    </source>
</evidence>
<dbReference type="InterPro" id="IPR016692">
    <property type="entry name" value="Sulfiredoxin"/>
</dbReference>
<dbReference type="Proteomes" id="UP000001175">
    <property type="component" value="Chromosome"/>
</dbReference>
<keyword evidence="4" id="KW-0067">ATP-binding</keyword>
<dbReference type="Pfam" id="PF02195">
    <property type="entry name" value="ParB_N"/>
    <property type="match status" value="1"/>
</dbReference>
<feature type="domain" description="ParB-like N-terminal" evidence="9">
    <location>
        <begin position="4"/>
        <end position="86"/>
    </location>
</feature>
<reference evidence="10 11" key="1">
    <citation type="journal article" date="2007" name="Photosyn. Res.">
        <title>Complete nucleotide sequence of the freshwater unicellular cyanobacterium Synechococcus elongatus PCC 6301 chromosome: gene content and organization.</title>
        <authorList>
            <person name="Sugita C."/>
            <person name="Ogata K."/>
            <person name="Shikata M."/>
            <person name="Jikuya H."/>
            <person name="Takano J."/>
            <person name="Furumichi M."/>
            <person name="Kanehisa M."/>
            <person name="Omata T."/>
            <person name="Sugiura M."/>
            <person name="Sugita M."/>
        </authorList>
    </citation>
    <scope>NUCLEOTIDE SEQUENCE [LARGE SCALE GENOMIC DNA]</scope>
    <source>
        <strain evidence="11">ATCC 27144 / PCC 6301 / SAUG 1402/1</strain>
    </source>
</reference>
<dbReference type="GO" id="GO:0034599">
    <property type="term" value="P:cellular response to oxidative stress"/>
    <property type="evidence" value="ECO:0007669"/>
    <property type="project" value="TreeGrafter"/>
</dbReference>
<evidence type="ECO:0000259" key="9">
    <source>
        <dbReference type="SMART" id="SM00470"/>
    </source>
</evidence>
<keyword evidence="3" id="KW-0547">Nucleotide-binding</keyword>
<evidence type="ECO:0000256" key="6">
    <source>
        <dbReference type="ARBA" id="ARBA00023002"/>
    </source>
</evidence>
<dbReference type="RefSeq" id="WP_011243708.1">
    <property type="nucleotide sequence ID" value="NC_006576.1"/>
</dbReference>
<proteinExistence type="inferred from homology"/>
<dbReference type="eggNOG" id="COG5119">
    <property type="taxonomic scope" value="Bacteria"/>
</dbReference>
<gene>
    <name evidence="10" type="ordered locus">syc1396_c</name>
</gene>
<dbReference type="PANTHER" id="PTHR21348">
    <property type="match status" value="1"/>
</dbReference>
<dbReference type="GO" id="GO:0005737">
    <property type="term" value="C:cytoplasm"/>
    <property type="evidence" value="ECO:0007669"/>
    <property type="project" value="TreeGrafter"/>
</dbReference>
<dbReference type="KEGG" id="syc:syc1396_c"/>
<dbReference type="GeneID" id="72428918"/>
<evidence type="ECO:0000256" key="3">
    <source>
        <dbReference type="ARBA" id="ARBA00022741"/>
    </source>
</evidence>
<dbReference type="SUPFAM" id="SSF110849">
    <property type="entry name" value="ParB/Sulfiredoxin"/>
    <property type="match status" value="1"/>
</dbReference>
<dbReference type="Gene3D" id="3.90.1530.10">
    <property type="entry name" value="Conserved hypothetical protein from pyrococcus furiosus pfu- 392566-001, ParB domain"/>
    <property type="match status" value="1"/>
</dbReference>
<dbReference type="GO" id="GO:0005524">
    <property type="term" value="F:ATP binding"/>
    <property type="evidence" value="ECO:0007669"/>
    <property type="project" value="UniProtKB-KW"/>
</dbReference>
<dbReference type="PIRSF" id="PIRSF017267">
    <property type="entry name" value="Sulfiredoxin"/>
    <property type="match status" value="1"/>
</dbReference>
<dbReference type="CDD" id="cd16395">
    <property type="entry name" value="Srx"/>
    <property type="match status" value="1"/>
</dbReference>
<comment type="similarity">
    <text evidence="1">Belongs to the sulfiredoxin family.</text>
</comment>
<evidence type="ECO:0000256" key="5">
    <source>
        <dbReference type="ARBA" id="ARBA00022862"/>
    </source>
</evidence>
<dbReference type="EC" id="1.8.98.2" evidence="2"/>